<evidence type="ECO:0000259" key="1">
    <source>
        <dbReference type="PROSITE" id="PS51186"/>
    </source>
</evidence>
<comment type="caution">
    <text evidence="2">The sequence shown here is derived from an EMBL/GenBank/DDBJ whole genome shotgun (WGS) entry which is preliminary data.</text>
</comment>
<name>A0ABP3TKX4_9GAMM</name>
<dbReference type="PANTHER" id="PTHR43792">
    <property type="entry name" value="GNAT FAMILY, PUTATIVE (AFU_ORTHOLOGUE AFUA_3G00765)-RELATED-RELATED"/>
    <property type="match status" value="1"/>
</dbReference>
<dbReference type="Pfam" id="PF13302">
    <property type="entry name" value="Acetyltransf_3"/>
    <property type="match status" value="1"/>
</dbReference>
<dbReference type="InterPro" id="IPR000182">
    <property type="entry name" value="GNAT_dom"/>
</dbReference>
<dbReference type="EMBL" id="BAAAEU010000005">
    <property type="protein sequence ID" value="GAA0710144.1"/>
    <property type="molecule type" value="Genomic_DNA"/>
</dbReference>
<dbReference type="InterPro" id="IPR016181">
    <property type="entry name" value="Acyl_CoA_acyltransferase"/>
</dbReference>
<protein>
    <submittedName>
        <fullName evidence="2">GNAT family N-acetyltransferase</fullName>
    </submittedName>
</protein>
<feature type="domain" description="N-acetyltransferase" evidence="1">
    <location>
        <begin position="13"/>
        <end position="170"/>
    </location>
</feature>
<dbReference type="Proteomes" id="UP001501523">
    <property type="component" value="Unassembled WGS sequence"/>
</dbReference>
<accession>A0ABP3TKX4</accession>
<dbReference type="InterPro" id="IPR051531">
    <property type="entry name" value="N-acetyltransferase"/>
</dbReference>
<dbReference type="PROSITE" id="PS51186">
    <property type="entry name" value="GNAT"/>
    <property type="match status" value="1"/>
</dbReference>
<dbReference type="Gene3D" id="3.40.630.30">
    <property type="match status" value="1"/>
</dbReference>
<dbReference type="PANTHER" id="PTHR43792:SF1">
    <property type="entry name" value="N-ACETYLTRANSFERASE DOMAIN-CONTAINING PROTEIN"/>
    <property type="match status" value="1"/>
</dbReference>
<keyword evidence="3" id="KW-1185">Reference proteome</keyword>
<proteinExistence type="predicted"/>
<sequence>MNPNDIQLETERLILRLPRIEDFDAYAELHADEEAARHIGGTLLRAPAWRKFLQMPGAWMVQGFAMFSVIEKASGRWIGQAGPWQPEGWPGTEVGWAFHPASWGRGYATEAAIAAIDWTFANLGWTEVIHSIDPGNHASQALARRLGSRNRGPGKLPPPHEDVPIEIWGQSREEWLARRRHAGETS</sequence>
<evidence type="ECO:0000313" key="2">
    <source>
        <dbReference type="EMBL" id="GAA0710144.1"/>
    </source>
</evidence>
<dbReference type="RefSeq" id="WP_343788030.1">
    <property type="nucleotide sequence ID" value="NZ_BAAAEU010000005.1"/>
</dbReference>
<gene>
    <name evidence="2" type="ORF">GCM10009105_11140</name>
</gene>
<organism evidence="2 3">
    <name type="scientific">Dokdonella soli</name>
    <dbReference type="NCBI Taxonomy" id="529810"/>
    <lineage>
        <taxon>Bacteria</taxon>
        <taxon>Pseudomonadati</taxon>
        <taxon>Pseudomonadota</taxon>
        <taxon>Gammaproteobacteria</taxon>
        <taxon>Lysobacterales</taxon>
        <taxon>Rhodanobacteraceae</taxon>
        <taxon>Dokdonella</taxon>
    </lineage>
</organism>
<dbReference type="SUPFAM" id="SSF55729">
    <property type="entry name" value="Acyl-CoA N-acyltransferases (Nat)"/>
    <property type="match status" value="1"/>
</dbReference>
<evidence type="ECO:0000313" key="3">
    <source>
        <dbReference type="Proteomes" id="UP001501523"/>
    </source>
</evidence>
<reference evidence="3" key="1">
    <citation type="journal article" date="2019" name="Int. J. Syst. Evol. Microbiol.">
        <title>The Global Catalogue of Microorganisms (GCM) 10K type strain sequencing project: providing services to taxonomists for standard genome sequencing and annotation.</title>
        <authorList>
            <consortium name="The Broad Institute Genomics Platform"/>
            <consortium name="The Broad Institute Genome Sequencing Center for Infectious Disease"/>
            <person name="Wu L."/>
            <person name="Ma J."/>
        </authorList>
    </citation>
    <scope>NUCLEOTIDE SEQUENCE [LARGE SCALE GENOMIC DNA]</scope>
    <source>
        <strain evidence="3">JCM 15421</strain>
    </source>
</reference>